<proteinExistence type="predicted"/>
<evidence type="ECO:0000313" key="2">
    <source>
        <dbReference type="EMBL" id="KLV03271.1"/>
    </source>
</evidence>
<dbReference type="AlphaFoldDB" id="A0A0J1GUD7"/>
<dbReference type="EMBL" id="LDOT01000036">
    <property type="protein sequence ID" value="KLV03271.1"/>
    <property type="molecule type" value="Genomic_DNA"/>
</dbReference>
<reference evidence="2 3" key="1">
    <citation type="submission" date="2015-05" db="EMBL/GenBank/DDBJ databases">
        <title>Photobacterium galathea sp. nov.</title>
        <authorList>
            <person name="Machado H."/>
            <person name="Gram L."/>
        </authorList>
    </citation>
    <scope>NUCLEOTIDE SEQUENCE [LARGE SCALE GENOMIC DNA]</scope>
    <source>
        <strain evidence="2 3">CGMCC 1.12159</strain>
    </source>
</reference>
<feature type="chain" id="PRO_5005252455" evidence="1">
    <location>
        <begin position="20"/>
        <end position="75"/>
    </location>
</feature>
<keyword evidence="1" id="KW-0732">Signal</keyword>
<evidence type="ECO:0000256" key="1">
    <source>
        <dbReference type="SAM" id="SignalP"/>
    </source>
</evidence>
<feature type="signal peptide" evidence="1">
    <location>
        <begin position="1"/>
        <end position="19"/>
    </location>
</feature>
<organism evidence="2 3">
    <name type="scientific">Photobacterium aquae</name>
    <dbReference type="NCBI Taxonomy" id="1195763"/>
    <lineage>
        <taxon>Bacteria</taxon>
        <taxon>Pseudomonadati</taxon>
        <taxon>Pseudomonadota</taxon>
        <taxon>Gammaproteobacteria</taxon>
        <taxon>Vibrionales</taxon>
        <taxon>Vibrionaceae</taxon>
        <taxon>Photobacterium</taxon>
    </lineage>
</organism>
<evidence type="ECO:0000313" key="3">
    <source>
        <dbReference type="Proteomes" id="UP000036097"/>
    </source>
</evidence>
<dbReference type="Proteomes" id="UP000036097">
    <property type="component" value="Unassembled WGS sequence"/>
</dbReference>
<keyword evidence="3" id="KW-1185">Reference proteome</keyword>
<accession>A0A0J1GUD7</accession>
<comment type="caution">
    <text evidence="2">The sequence shown here is derived from an EMBL/GenBank/DDBJ whole genome shotgun (WGS) entry which is preliminary data.</text>
</comment>
<protein>
    <submittedName>
        <fullName evidence="2">Uncharacterized protein</fullName>
    </submittedName>
</protein>
<gene>
    <name evidence="2" type="ORF">ABT56_20315</name>
</gene>
<sequence>MRITLMLLALLCTSTPAMAKSVKSYIRSYSHLSCQALELKNSDIVRKYDHASKRKKADYERQFDAIYTLRRQKRC</sequence>
<name>A0A0J1GUD7_9GAMM</name>
<dbReference type="PATRIC" id="fig|1195763.3.peg.4359"/>